<dbReference type="InterPro" id="IPR002893">
    <property type="entry name" value="Znf_MYND"/>
</dbReference>
<dbReference type="OrthoDB" id="5231159at2759"/>
<dbReference type="AlphaFoldDB" id="A0A369J6D1"/>
<comment type="caution">
    <text evidence="6">The sequence shown here is derived from an EMBL/GenBank/DDBJ whole genome shotgun (WGS) entry which is preliminary data.</text>
</comment>
<evidence type="ECO:0000313" key="7">
    <source>
        <dbReference type="Proteomes" id="UP000076154"/>
    </source>
</evidence>
<dbReference type="PROSITE" id="PS50865">
    <property type="entry name" value="ZF_MYND_2"/>
    <property type="match status" value="1"/>
</dbReference>
<reference evidence="6" key="1">
    <citation type="submission" date="2018-04" db="EMBL/GenBank/DDBJ databases">
        <title>Whole genome sequencing of Hypsizygus marmoreus.</title>
        <authorList>
            <person name="Choi I.-G."/>
            <person name="Min B."/>
            <person name="Kim J.-G."/>
            <person name="Kim S."/>
            <person name="Oh Y.-L."/>
            <person name="Kong W.-S."/>
            <person name="Park H."/>
            <person name="Jeong J."/>
            <person name="Song E.-S."/>
        </authorList>
    </citation>
    <scope>NUCLEOTIDE SEQUENCE [LARGE SCALE GENOMIC DNA]</scope>
    <source>
        <strain evidence="6">51987-8</strain>
    </source>
</reference>
<evidence type="ECO:0000313" key="6">
    <source>
        <dbReference type="EMBL" id="RDB16942.1"/>
    </source>
</evidence>
<dbReference type="GO" id="GO:0008270">
    <property type="term" value="F:zinc ion binding"/>
    <property type="evidence" value="ECO:0007669"/>
    <property type="project" value="UniProtKB-KW"/>
</dbReference>
<evidence type="ECO:0000256" key="2">
    <source>
        <dbReference type="ARBA" id="ARBA00022771"/>
    </source>
</evidence>
<dbReference type="Pfam" id="PF01753">
    <property type="entry name" value="zf-MYND"/>
    <property type="match status" value="1"/>
</dbReference>
<accession>A0A369J6D1</accession>
<feature type="domain" description="MYND-type" evidence="5">
    <location>
        <begin position="20"/>
        <end position="60"/>
    </location>
</feature>
<name>A0A369J6D1_HYPMA</name>
<evidence type="ECO:0000256" key="1">
    <source>
        <dbReference type="ARBA" id="ARBA00022723"/>
    </source>
</evidence>
<dbReference type="PROSITE" id="PS01360">
    <property type="entry name" value="ZF_MYND_1"/>
    <property type="match status" value="1"/>
</dbReference>
<dbReference type="InParanoid" id="A0A369J6D1"/>
<sequence length="226" mass="24980">MSDSNKPSHWKGQSRVQKACHWCGKKQEDKAFQACSRCKEVIYCSKECQVASWPHHKAGCKLSSQNKEVLGAQSPAMAKAIANFKKWHASHVPALRSAAICALDLGHNPSNLDDGVLYIEVKLKVDHEKLPPHKKYEPVGGCTFTMEETRQMLGRRGAADVLKSAQEASNFMKQKGGLGVAIILMQAHDAVDIVKVTLPSPAAAKLSQETDNWGEDWVERFRMAVD</sequence>
<protein>
    <recommendedName>
        <fullName evidence="5">MYND-type domain-containing protein</fullName>
    </recommendedName>
</protein>
<dbReference type="Gene3D" id="6.10.140.2220">
    <property type="match status" value="1"/>
</dbReference>
<organism evidence="6 7">
    <name type="scientific">Hypsizygus marmoreus</name>
    <name type="common">White beech mushroom</name>
    <name type="synonym">Agaricus marmoreus</name>
    <dbReference type="NCBI Taxonomy" id="39966"/>
    <lineage>
        <taxon>Eukaryota</taxon>
        <taxon>Fungi</taxon>
        <taxon>Dikarya</taxon>
        <taxon>Basidiomycota</taxon>
        <taxon>Agaricomycotina</taxon>
        <taxon>Agaricomycetes</taxon>
        <taxon>Agaricomycetidae</taxon>
        <taxon>Agaricales</taxon>
        <taxon>Tricholomatineae</taxon>
        <taxon>Lyophyllaceae</taxon>
        <taxon>Hypsizygus</taxon>
    </lineage>
</organism>
<evidence type="ECO:0000259" key="5">
    <source>
        <dbReference type="PROSITE" id="PS50865"/>
    </source>
</evidence>
<dbReference type="EMBL" id="LUEZ02000122">
    <property type="protein sequence ID" value="RDB16942.1"/>
    <property type="molecule type" value="Genomic_DNA"/>
</dbReference>
<keyword evidence="2 4" id="KW-0863">Zinc-finger</keyword>
<proteinExistence type="predicted"/>
<evidence type="ECO:0000256" key="3">
    <source>
        <dbReference type="ARBA" id="ARBA00022833"/>
    </source>
</evidence>
<keyword evidence="7" id="KW-1185">Reference proteome</keyword>
<evidence type="ECO:0000256" key="4">
    <source>
        <dbReference type="PROSITE-ProRule" id="PRU00134"/>
    </source>
</evidence>
<gene>
    <name evidence="6" type="ORF">Hypma_002611</name>
</gene>
<keyword evidence="3" id="KW-0862">Zinc</keyword>
<dbReference type="SUPFAM" id="SSF144232">
    <property type="entry name" value="HIT/MYND zinc finger-like"/>
    <property type="match status" value="1"/>
</dbReference>
<keyword evidence="1" id="KW-0479">Metal-binding</keyword>
<dbReference type="Proteomes" id="UP000076154">
    <property type="component" value="Unassembled WGS sequence"/>
</dbReference>